<proteinExistence type="inferred from homology"/>
<dbReference type="EMBL" id="ML178815">
    <property type="protein sequence ID" value="TFL06723.1"/>
    <property type="molecule type" value="Genomic_DNA"/>
</dbReference>
<dbReference type="SUPFAM" id="SSF81411">
    <property type="entry name" value="Mitochondrial cytochrome c oxidase subunit VIa"/>
    <property type="match status" value="1"/>
</dbReference>
<sequence>MSLARAALRTAVRSAPRSRSMATTTLTEENSLFLRELKASEHHAAQTTELWRKVSYYVCIPGVFLAAAWVYKVEAEHHEHLEHERHENGGKLPEPPRYQYLNTRTKPFPWGMNTLFYNGELQRDMSEDA</sequence>
<keyword evidence="5" id="KW-0472">Membrane</keyword>
<dbReference type="Pfam" id="PF02046">
    <property type="entry name" value="COX6A"/>
    <property type="match status" value="1"/>
</dbReference>
<evidence type="ECO:0000256" key="5">
    <source>
        <dbReference type="ARBA" id="ARBA00023136"/>
    </source>
</evidence>
<dbReference type="AlphaFoldDB" id="A0A5C3QXI4"/>
<name>A0A5C3QXI4_9AGAR</name>
<comment type="subcellular location">
    <subcellularLocation>
        <location evidence="1">Mitochondrion inner membrane</location>
    </subcellularLocation>
</comment>
<dbReference type="GO" id="GO:0006123">
    <property type="term" value="P:mitochondrial electron transport, cytochrome c to oxygen"/>
    <property type="evidence" value="ECO:0007669"/>
    <property type="project" value="TreeGrafter"/>
</dbReference>
<gene>
    <name evidence="7" type="ORF">BDV98DRAFT_600723</name>
</gene>
<evidence type="ECO:0000256" key="3">
    <source>
        <dbReference type="ARBA" id="ARBA00022946"/>
    </source>
</evidence>
<dbReference type="OrthoDB" id="5947505at2759"/>
<dbReference type="PIRSF" id="PIRSF000277">
    <property type="entry name" value="COX6A1"/>
    <property type="match status" value="1"/>
</dbReference>
<comment type="similarity">
    <text evidence="6">Belongs to the cytochrome c oxidase subunit 6A family.</text>
</comment>
<evidence type="ECO:0000313" key="8">
    <source>
        <dbReference type="Proteomes" id="UP000305067"/>
    </source>
</evidence>
<keyword evidence="2" id="KW-0999">Mitochondrion inner membrane</keyword>
<dbReference type="GO" id="GO:0030234">
    <property type="term" value="F:enzyme regulator activity"/>
    <property type="evidence" value="ECO:0007669"/>
    <property type="project" value="TreeGrafter"/>
</dbReference>
<dbReference type="PANTHER" id="PTHR11504">
    <property type="entry name" value="CYTOCHROME C OXIDASE POLYPEPTIDE VIA"/>
    <property type="match status" value="1"/>
</dbReference>
<evidence type="ECO:0000256" key="1">
    <source>
        <dbReference type="ARBA" id="ARBA00004273"/>
    </source>
</evidence>
<dbReference type="GO" id="GO:0005743">
    <property type="term" value="C:mitochondrial inner membrane"/>
    <property type="evidence" value="ECO:0007669"/>
    <property type="project" value="UniProtKB-SubCell"/>
</dbReference>
<evidence type="ECO:0000256" key="6">
    <source>
        <dbReference type="RuleBase" id="RU004396"/>
    </source>
</evidence>
<evidence type="ECO:0000313" key="7">
    <source>
        <dbReference type="EMBL" id="TFL06723.1"/>
    </source>
</evidence>
<keyword evidence="3" id="KW-0809">Transit peptide</keyword>
<organism evidence="7 8">
    <name type="scientific">Pterulicium gracile</name>
    <dbReference type="NCBI Taxonomy" id="1884261"/>
    <lineage>
        <taxon>Eukaryota</taxon>
        <taxon>Fungi</taxon>
        <taxon>Dikarya</taxon>
        <taxon>Basidiomycota</taxon>
        <taxon>Agaricomycotina</taxon>
        <taxon>Agaricomycetes</taxon>
        <taxon>Agaricomycetidae</taxon>
        <taxon>Agaricales</taxon>
        <taxon>Pleurotineae</taxon>
        <taxon>Pterulaceae</taxon>
        <taxon>Pterulicium</taxon>
    </lineage>
</organism>
<evidence type="ECO:0000256" key="2">
    <source>
        <dbReference type="ARBA" id="ARBA00022792"/>
    </source>
</evidence>
<reference evidence="7 8" key="1">
    <citation type="journal article" date="2019" name="Nat. Ecol. Evol.">
        <title>Megaphylogeny resolves global patterns of mushroom evolution.</title>
        <authorList>
            <person name="Varga T."/>
            <person name="Krizsan K."/>
            <person name="Foldi C."/>
            <person name="Dima B."/>
            <person name="Sanchez-Garcia M."/>
            <person name="Sanchez-Ramirez S."/>
            <person name="Szollosi G.J."/>
            <person name="Szarkandi J.G."/>
            <person name="Papp V."/>
            <person name="Albert L."/>
            <person name="Andreopoulos W."/>
            <person name="Angelini C."/>
            <person name="Antonin V."/>
            <person name="Barry K.W."/>
            <person name="Bougher N.L."/>
            <person name="Buchanan P."/>
            <person name="Buyck B."/>
            <person name="Bense V."/>
            <person name="Catcheside P."/>
            <person name="Chovatia M."/>
            <person name="Cooper J."/>
            <person name="Damon W."/>
            <person name="Desjardin D."/>
            <person name="Finy P."/>
            <person name="Geml J."/>
            <person name="Haridas S."/>
            <person name="Hughes K."/>
            <person name="Justo A."/>
            <person name="Karasinski D."/>
            <person name="Kautmanova I."/>
            <person name="Kiss B."/>
            <person name="Kocsube S."/>
            <person name="Kotiranta H."/>
            <person name="LaButti K.M."/>
            <person name="Lechner B.E."/>
            <person name="Liimatainen K."/>
            <person name="Lipzen A."/>
            <person name="Lukacs Z."/>
            <person name="Mihaltcheva S."/>
            <person name="Morgado L.N."/>
            <person name="Niskanen T."/>
            <person name="Noordeloos M.E."/>
            <person name="Ohm R.A."/>
            <person name="Ortiz-Santana B."/>
            <person name="Ovrebo C."/>
            <person name="Racz N."/>
            <person name="Riley R."/>
            <person name="Savchenko A."/>
            <person name="Shiryaev A."/>
            <person name="Soop K."/>
            <person name="Spirin V."/>
            <person name="Szebenyi C."/>
            <person name="Tomsovsky M."/>
            <person name="Tulloss R.E."/>
            <person name="Uehling J."/>
            <person name="Grigoriev I.V."/>
            <person name="Vagvolgyi C."/>
            <person name="Papp T."/>
            <person name="Martin F.M."/>
            <person name="Miettinen O."/>
            <person name="Hibbett D.S."/>
            <person name="Nagy L.G."/>
        </authorList>
    </citation>
    <scope>NUCLEOTIDE SEQUENCE [LARGE SCALE GENOMIC DNA]</scope>
    <source>
        <strain evidence="7 8">CBS 309.79</strain>
    </source>
</reference>
<dbReference type="PANTHER" id="PTHR11504:SF0">
    <property type="entry name" value="CYTOCHROME C OXIDASE SUBUNIT"/>
    <property type="match status" value="1"/>
</dbReference>
<keyword evidence="4" id="KW-0496">Mitochondrion</keyword>
<dbReference type="Proteomes" id="UP000305067">
    <property type="component" value="Unassembled WGS sequence"/>
</dbReference>
<accession>A0A5C3QXI4</accession>
<dbReference type="InterPro" id="IPR001349">
    <property type="entry name" value="Cyt_c_oxidase_su6a"/>
</dbReference>
<evidence type="ECO:0000256" key="4">
    <source>
        <dbReference type="ARBA" id="ARBA00023128"/>
    </source>
</evidence>
<keyword evidence="8" id="KW-1185">Reference proteome</keyword>
<dbReference type="Gene3D" id="4.10.95.10">
    <property type="entry name" value="Cytochrome c oxidase, subunit VIa"/>
    <property type="match status" value="1"/>
</dbReference>
<dbReference type="STRING" id="1884261.A0A5C3QXI4"/>
<protein>
    <submittedName>
        <fullName evidence="7">Cytochrome c oxidase, subunit VIa</fullName>
    </submittedName>
</protein>
<dbReference type="InterPro" id="IPR036418">
    <property type="entry name" value="Cyt_c_oxidase_su6a_sf"/>
</dbReference>